<keyword evidence="3" id="KW-0614">Plasmid</keyword>
<protein>
    <submittedName>
        <fullName evidence="3">Lytic transglycosylase catalytic</fullName>
    </submittedName>
</protein>
<dbReference type="InterPro" id="IPR023346">
    <property type="entry name" value="Lysozyme-like_dom_sf"/>
</dbReference>
<reference evidence="4" key="1">
    <citation type="submission" date="2009-07" db="EMBL/GenBank/DDBJ databases">
        <title>Complete sequence of plasmid 1 of Methylovorus sp. SIP3-4.</title>
        <authorList>
            <consortium name="US DOE Joint Genome Institute"/>
            <person name="Lucas S."/>
            <person name="Copeland A."/>
            <person name="Lapidus A."/>
            <person name="Glavina del Rio T."/>
            <person name="Tice H."/>
            <person name="Bruce D."/>
            <person name="Goodwin L."/>
            <person name="Pitluck S."/>
            <person name="Clum A."/>
            <person name="Larimer F."/>
            <person name="Land M."/>
            <person name="Hauser L."/>
            <person name="Kyrpides N."/>
            <person name="Mikhailova N."/>
            <person name="Kayluzhnaya M."/>
            <person name="Chistoserdova L."/>
        </authorList>
    </citation>
    <scope>NUCLEOTIDE SEQUENCE [LARGE SCALE GENOMIC DNA]</scope>
    <source>
        <strain evidence="4">SIP3-4</strain>
        <plasmid evidence="4">pMsip01</plasmid>
    </source>
</reference>
<dbReference type="EMBL" id="CP001675">
    <property type="protein sequence ID" value="ACT52102.1"/>
    <property type="molecule type" value="Genomic_DNA"/>
</dbReference>
<dbReference type="OrthoDB" id="8565485at2"/>
<geneLocation type="plasmid" evidence="3 4">
    <name>pMsip01</name>
</geneLocation>
<keyword evidence="1" id="KW-0732">Signal</keyword>
<organism evidence="3 4">
    <name type="scientific">Methylovorus glucosotrophus (strain SIP3-4)</name>
    <dbReference type="NCBI Taxonomy" id="582744"/>
    <lineage>
        <taxon>Bacteria</taxon>
        <taxon>Pseudomonadati</taxon>
        <taxon>Pseudomonadota</taxon>
        <taxon>Betaproteobacteria</taxon>
        <taxon>Nitrosomonadales</taxon>
        <taxon>Methylophilaceae</taxon>
        <taxon>Methylovorus</taxon>
    </lineage>
</organism>
<name>C6XEP5_METGS</name>
<keyword evidence="4" id="KW-1185">Reference proteome</keyword>
<feature type="domain" description="Transglycosylase SLT" evidence="2">
    <location>
        <begin position="32"/>
        <end position="169"/>
    </location>
</feature>
<proteinExistence type="predicted"/>
<dbReference type="Pfam" id="PF01464">
    <property type="entry name" value="SLT"/>
    <property type="match status" value="1"/>
</dbReference>
<evidence type="ECO:0000313" key="3">
    <source>
        <dbReference type="EMBL" id="ACT52102.1"/>
    </source>
</evidence>
<dbReference type="HOGENOM" id="CLU_076837_3_0_4"/>
<dbReference type="KEGG" id="mei:Msip34_2878"/>
<evidence type="ECO:0000313" key="4">
    <source>
        <dbReference type="Proteomes" id="UP000002743"/>
    </source>
</evidence>
<sequence length="229" mass="24969">MNRTLTIISALMLLLWNAQVTASEMDNLLLACAPDVHPQTMGAIVNHESRGNYLVIGDNGNWNLEKKDRVHRTFYPSSINEAVSIAETLIKAGHVVDIGLGQLNNRNLKRLNLSLEESFEPCKNLWGASRVLVEFYQNASKKYGPGQTALYAAISAYNTGSFLNGFKNGYVEKVVTAGQHVVPSLNMGTPAQRKVSVVSAKKKLSAVKVSKTEFASAASAPGYVRGWND</sequence>
<evidence type="ECO:0000256" key="1">
    <source>
        <dbReference type="SAM" id="SignalP"/>
    </source>
</evidence>
<dbReference type="CAZy" id="GH23">
    <property type="family name" value="Glycoside Hydrolase Family 23"/>
</dbReference>
<reference evidence="3 4" key="2">
    <citation type="journal article" date="2011" name="J. Bacteriol.">
        <title>Genomes of three methylotrophs from a single niche uncover genetic and metabolic divergence of Methylophilaceae.</title>
        <authorList>
            <person name="Lapidus A."/>
            <person name="Clum A."/>
            <person name="Labutti K."/>
            <person name="Kaluzhnaya M.G."/>
            <person name="Lim S."/>
            <person name="Beck D.A."/>
            <person name="Glavina Del Rio T."/>
            <person name="Nolan M."/>
            <person name="Mavromatis K."/>
            <person name="Huntemann M."/>
            <person name="Lucas S."/>
            <person name="Lidstrom M.E."/>
            <person name="Ivanova N."/>
            <person name="Chistoserdova L."/>
        </authorList>
    </citation>
    <scope>NUCLEOTIDE SEQUENCE [LARGE SCALE GENOMIC DNA]</scope>
    <source>
        <strain evidence="3 4">SIP3-4</strain>
        <plasmid evidence="3 4">pMsip01</plasmid>
    </source>
</reference>
<dbReference type="SUPFAM" id="SSF53955">
    <property type="entry name" value="Lysozyme-like"/>
    <property type="match status" value="1"/>
</dbReference>
<evidence type="ECO:0000259" key="2">
    <source>
        <dbReference type="Pfam" id="PF01464"/>
    </source>
</evidence>
<dbReference type="Proteomes" id="UP000002743">
    <property type="component" value="Plasmid pMsip01"/>
</dbReference>
<dbReference type="CDD" id="cd16892">
    <property type="entry name" value="LT_VirB1-like"/>
    <property type="match status" value="1"/>
</dbReference>
<feature type="chain" id="PRO_5002973841" evidence="1">
    <location>
        <begin position="23"/>
        <end position="229"/>
    </location>
</feature>
<dbReference type="Gene3D" id="1.10.530.10">
    <property type="match status" value="1"/>
</dbReference>
<accession>C6XEP5</accession>
<dbReference type="InterPro" id="IPR008258">
    <property type="entry name" value="Transglycosylase_SLT_dom_1"/>
</dbReference>
<gene>
    <name evidence="3" type="ordered locus">Msip34_2878</name>
</gene>
<dbReference type="RefSeq" id="WP_012777700.1">
    <property type="nucleotide sequence ID" value="NC_012970.1"/>
</dbReference>
<dbReference type="AlphaFoldDB" id="C6XEP5"/>
<feature type="signal peptide" evidence="1">
    <location>
        <begin position="1"/>
        <end position="22"/>
    </location>
</feature>